<protein>
    <recommendedName>
        <fullName evidence="2 5">DNA repair protein RecO</fullName>
    </recommendedName>
    <alternativeName>
        <fullName evidence="4 5">Recombination protein O</fullName>
    </alternativeName>
</protein>
<dbReference type="EMBL" id="AWVH01000039">
    <property type="protein sequence ID" value="ERJ91946.1"/>
    <property type="molecule type" value="Genomic_DNA"/>
</dbReference>
<evidence type="ECO:0000256" key="5">
    <source>
        <dbReference type="HAMAP-Rule" id="MF_00201"/>
    </source>
</evidence>
<evidence type="ECO:0000256" key="1">
    <source>
        <dbReference type="ARBA" id="ARBA00007452"/>
    </source>
</evidence>
<comment type="caution">
    <text evidence="6">The sequence shown here is derived from an EMBL/GenBank/DDBJ whole genome shotgun (WGS) entry which is preliminary data.</text>
</comment>
<proteinExistence type="inferred from homology"/>
<keyword evidence="5" id="KW-0234">DNA repair</keyword>
<dbReference type="Gene3D" id="1.20.1440.120">
    <property type="entry name" value="Recombination protein O, C-terminal domain"/>
    <property type="match status" value="1"/>
</dbReference>
<reference evidence="6 7" key="1">
    <citation type="submission" date="2013-08" db="EMBL/GenBank/DDBJ databases">
        <authorList>
            <person name="Weinstock G."/>
            <person name="Sodergren E."/>
            <person name="Wylie T."/>
            <person name="Fulton L."/>
            <person name="Fulton R."/>
            <person name="Fronick C."/>
            <person name="O'Laughlin M."/>
            <person name="Godfrey J."/>
            <person name="Miner T."/>
            <person name="Herter B."/>
            <person name="Appelbaum E."/>
            <person name="Cordes M."/>
            <person name="Lek S."/>
            <person name="Wollam A."/>
            <person name="Pepin K.H."/>
            <person name="Palsikar V.B."/>
            <person name="Mitreva M."/>
            <person name="Wilson R.K."/>
        </authorList>
    </citation>
    <scope>NUCLEOTIDE SEQUENCE [LARGE SCALE GENOMIC DNA]</scope>
    <source>
        <strain evidence="6 7">ATCC 700332</strain>
    </source>
</reference>
<comment type="function">
    <text evidence="5">Involved in DNA repair and RecF pathway recombination.</text>
</comment>
<dbReference type="RefSeq" id="WP_021687805.1">
    <property type="nucleotide sequence ID" value="NZ_KI260569.1"/>
</dbReference>
<dbReference type="Pfam" id="PF02565">
    <property type="entry name" value="RecO_C"/>
    <property type="match status" value="1"/>
</dbReference>
<evidence type="ECO:0000313" key="6">
    <source>
        <dbReference type="EMBL" id="ERJ91946.1"/>
    </source>
</evidence>
<evidence type="ECO:0000313" key="7">
    <source>
        <dbReference type="Proteomes" id="UP000016649"/>
    </source>
</evidence>
<name>A0ABN0NWY6_TRELE</name>
<organism evidence="6 7">
    <name type="scientific">Treponema lecithinolyticum ATCC 700332</name>
    <dbReference type="NCBI Taxonomy" id="1321815"/>
    <lineage>
        <taxon>Bacteria</taxon>
        <taxon>Pseudomonadati</taxon>
        <taxon>Spirochaetota</taxon>
        <taxon>Spirochaetia</taxon>
        <taxon>Spirochaetales</taxon>
        <taxon>Treponemataceae</taxon>
        <taxon>Treponema</taxon>
    </lineage>
</organism>
<dbReference type="SUPFAM" id="SSF57863">
    <property type="entry name" value="ArfGap/RecO-like zinc finger"/>
    <property type="match status" value="1"/>
</dbReference>
<keyword evidence="5" id="KW-0227">DNA damage</keyword>
<gene>
    <name evidence="5" type="primary">recO</name>
    <name evidence="6" type="ORF">HMPREF9193_01604</name>
</gene>
<dbReference type="NCBIfam" id="TIGR00613">
    <property type="entry name" value="reco"/>
    <property type="match status" value="1"/>
</dbReference>
<dbReference type="Gene3D" id="6.20.220.20">
    <property type="entry name" value="Recombination protein O, zinc-binding domain"/>
    <property type="match status" value="1"/>
</dbReference>
<comment type="similarity">
    <text evidence="1 5">Belongs to the RecO family.</text>
</comment>
<keyword evidence="3 5" id="KW-0233">DNA recombination</keyword>
<keyword evidence="7" id="KW-1185">Reference proteome</keyword>
<evidence type="ECO:0000256" key="3">
    <source>
        <dbReference type="ARBA" id="ARBA00023172"/>
    </source>
</evidence>
<evidence type="ECO:0000256" key="4">
    <source>
        <dbReference type="ARBA" id="ARBA00033409"/>
    </source>
</evidence>
<dbReference type="PANTHER" id="PTHR33991:SF1">
    <property type="entry name" value="DNA REPAIR PROTEIN RECO"/>
    <property type="match status" value="1"/>
</dbReference>
<accession>A0ABN0NWY6</accession>
<sequence>MNRNSSADALVLCVKPGAGENNRLALLLSPQKGIFTAVVYGARKGKLRSVVSPYHSGTVWLYSDKVKQSVKITDFAPIRYRQDIRNSLYKTYAASLCSELILKTQGSVDACAVWHLANGFLDGLNICSEKEAQKGTLRFLWRYIGLMGLQSDCTQCTRCASENPAYYSASENGFLCKDCAAQYDSALTNRYNGDSDGYNTAGSAYAQAGLFSIGAQGLAYLQALCEQSPKQVRSLVLEDESMRRLHDFLYYLIENCAGTKLKTLAAGKGIL</sequence>
<dbReference type="HAMAP" id="MF_00201">
    <property type="entry name" value="RecO"/>
    <property type="match status" value="1"/>
</dbReference>
<dbReference type="InterPro" id="IPR037278">
    <property type="entry name" value="ARFGAP/RecO"/>
</dbReference>
<evidence type="ECO:0000256" key="2">
    <source>
        <dbReference type="ARBA" id="ARBA00021310"/>
    </source>
</evidence>
<dbReference type="PANTHER" id="PTHR33991">
    <property type="entry name" value="DNA REPAIR PROTEIN RECO"/>
    <property type="match status" value="1"/>
</dbReference>
<dbReference type="InterPro" id="IPR003717">
    <property type="entry name" value="RecO"/>
</dbReference>
<dbReference type="SUPFAM" id="SSF50249">
    <property type="entry name" value="Nucleic acid-binding proteins"/>
    <property type="match status" value="1"/>
</dbReference>
<dbReference type="Proteomes" id="UP000016649">
    <property type="component" value="Unassembled WGS sequence"/>
</dbReference>
<dbReference type="InterPro" id="IPR012340">
    <property type="entry name" value="NA-bd_OB-fold"/>
</dbReference>
<dbReference type="InterPro" id="IPR042242">
    <property type="entry name" value="RecO_C"/>
</dbReference>